<organism evidence="1 2">
    <name type="scientific">Phlebia brevispora</name>
    <dbReference type="NCBI Taxonomy" id="194682"/>
    <lineage>
        <taxon>Eukaryota</taxon>
        <taxon>Fungi</taxon>
        <taxon>Dikarya</taxon>
        <taxon>Basidiomycota</taxon>
        <taxon>Agaricomycotina</taxon>
        <taxon>Agaricomycetes</taxon>
        <taxon>Polyporales</taxon>
        <taxon>Meruliaceae</taxon>
        <taxon>Phlebia</taxon>
    </lineage>
</organism>
<dbReference type="EMBL" id="JANHOG010000736">
    <property type="protein sequence ID" value="KAJ3551894.1"/>
    <property type="molecule type" value="Genomic_DNA"/>
</dbReference>
<comment type="caution">
    <text evidence="1">The sequence shown here is derived from an EMBL/GenBank/DDBJ whole genome shotgun (WGS) entry which is preliminary data.</text>
</comment>
<protein>
    <submittedName>
        <fullName evidence="1">Uncharacterized protein</fullName>
    </submittedName>
</protein>
<name>A0ACC1T3G9_9APHY</name>
<reference evidence="1" key="1">
    <citation type="submission" date="2022-07" db="EMBL/GenBank/DDBJ databases">
        <title>Genome Sequence of Phlebia brevispora.</title>
        <authorList>
            <person name="Buettner E."/>
        </authorList>
    </citation>
    <scope>NUCLEOTIDE SEQUENCE</scope>
    <source>
        <strain evidence="1">MPL23</strain>
    </source>
</reference>
<sequence>MTDSSSAAAIVSEYQSNLVENYSIYAAAALACYDCQNAPLQWFFSFIEVLPFFVASGFSALRVFALLDRNYALPAIVLLLGLVPVITNLYGESKDLYYFIDDPILGASCYTELLMSPSTALYCDGCRYTIVLRYAASLNLRVGISATFLRDGSVYFIALLALNLAQLLVETVPSFQNANPVSILTPIISMIMISRFLVDLRQADTPDNSTAAAEFSQFSVPGFRVPTMQSIVGNIGESVEFGFQDPQEEQNDENERPYGSTDDSEMITDDESQGFSGSSSADVDVQTRAENMPSQNVTSDLNIVPHSRPAEPRYAAAIRELQN</sequence>
<proteinExistence type="predicted"/>
<evidence type="ECO:0000313" key="2">
    <source>
        <dbReference type="Proteomes" id="UP001148662"/>
    </source>
</evidence>
<evidence type="ECO:0000313" key="1">
    <source>
        <dbReference type="EMBL" id="KAJ3551894.1"/>
    </source>
</evidence>
<accession>A0ACC1T3G9</accession>
<gene>
    <name evidence="1" type="ORF">NM688_g4444</name>
</gene>
<dbReference type="Proteomes" id="UP001148662">
    <property type="component" value="Unassembled WGS sequence"/>
</dbReference>
<keyword evidence="2" id="KW-1185">Reference proteome</keyword>